<proteinExistence type="predicted"/>
<feature type="transmembrane region" description="Helical" evidence="1">
    <location>
        <begin position="336"/>
        <end position="356"/>
    </location>
</feature>
<dbReference type="Pfam" id="PF03929">
    <property type="entry name" value="PepSY_TM"/>
    <property type="match status" value="1"/>
</dbReference>
<feature type="transmembrane region" description="Helical" evidence="1">
    <location>
        <begin position="394"/>
        <end position="413"/>
    </location>
</feature>
<protein>
    <recommendedName>
        <fullName evidence="4">Iron-regulated membrane protein</fullName>
    </recommendedName>
</protein>
<dbReference type="InParanoid" id="A0A7X0MW55"/>
<name>A0A7X0MW55_9GAMM</name>
<evidence type="ECO:0000313" key="3">
    <source>
        <dbReference type="Proteomes" id="UP000528457"/>
    </source>
</evidence>
<feature type="transmembrane region" description="Helical" evidence="1">
    <location>
        <begin position="196"/>
        <end position="219"/>
    </location>
</feature>
<dbReference type="PANTHER" id="PTHR34219:SF3">
    <property type="entry name" value="BLL7967 PROTEIN"/>
    <property type="match status" value="1"/>
</dbReference>
<sequence>MPDNRKTDSNLSQRSLDAHSWMGLLAAAFLYLLCFSGVLTVVGQELERWEQPGIDEFSDYSPEFINQAYRRFIKAHPEESEHIHVVFPREAIPRIVVENDHRAFFVNHDGSIGAEEHAPWIKMTIALHKHLHLPLTIGTLITGIIATLLLVLIISGILAHKTIFKEAFRLRLGRSKLTQSIDLHNRLSVWGLPFHLMIALTSCYFGLVGLLLTIAAGLFHDGDQTHMIEQVFGSEPELVKQAAVVDVKASIENLRNIEPGAEPIFMTIHEAGSENQFVEFYLMKDQRLIYSENFRFDAAGNFISRTQPDELPIGSQILLSTYRLHFGDYAGFSIKLLYLILGAALSYIAVSGVNIWLSKRRHEDVINLLWASYVWSVPLAFALSFFLSETLGVNPYWSFWSSLTVATFAAPIWKKLKPEFAFSTALQLLTVVFCAISALGFAMVNIEHSTRADYWSMIAVLLIATSLSFACYWKRTPGRDAENSTFAAQ</sequence>
<keyword evidence="1" id="KW-1133">Transmembrane helix</keyword>
<feature type="transmembrane region" description="Helical" evidence="1">
    <location>
        <begin position="454"/>
        <end position="473"/>
    </location>
</feature>
<evidence type="ECO:0000256" key="1">
    <source>
        <dbReference type="SAM" id="Phobius"/>
    </source>
</evidence>
<organism evidence="2 3">
    <name type="scientific">Pseudoteredinibacter isoporae</name>
    <dbReference type="NCBI Taxonomy" id="570281"/>
    <lineage>
        <taxon>Bacteria</taxon>
        <taxon>Pseudomonadati</taxon>
        <taxon>Pseudomonadota</taxon>
        <taxon>Gammaproteobacteria</taxon>
        <taxon>Cellvibrionales</taxon>
        <taxon>Cellvibrionaceae</taxon>
        <taxon>Pseudoteredinibacter</taxon>
    </lineage>
</organism>
<gene>
    <name evidence="2" type="ORF">HNR48_000827</name>
</gene>
<feature type="transmembrane region" description="Helical" evidence="1">
    <location>
        <begin position="368"/>
        <end position="388"/>
    </location>
</feature>
<evidence type="ECO:0008006" key="4">
    <source>
        <dbReference type="Google" id="ProtNLM"/>
    </source>
</evidence>
<keyword evidence="1" id="KW-0812">Transmembrane</keyword>
<feature type="transmembrane region" description="Helical" evidence="1">
    <location>
        <begin position="137"/>
        <end position="159"/>
    </location>
</feature>
<dbReference type="PANTHER" id="PTHR34219">
    <property type="entry name" value="IRON-REGULATED INNER MEMBRANE PROTEIN-RELATED"/>
    <property type="match status" value="1"/>
</dbReference>
<dbReference type="RefSeq" id="WP_166850898.1">
    <property type="nucleotide sequence ID" value="NZ_JAAONY010000001.1"/>
</dbReference>
<accession>A0A7X0MW55</accession>
<dbReference type="InterPro" id="IPR005625">
    <property type="entry name" value="PepSY-ass_TM"/>
</dbReference>
<dbReference type="EMBL" id="JACHHT010000001">
    <property type="protein sequence ID" value="MBB6520549.1"/>
    <property type="molecule type" value="Genomic_DNA"/>
</dbReference>
<keyword evidence="3" id="KW-1185">Reference proteome</keyword>
<feature type="transmembrane region" description="Helical" evidence="1">
    <location>
        <begin position="21"/>
        <end position="42"/>
    </location>
</feature>
<reference evidence="2 3" key="1">
    <citation type="submission" date="2020-08" db="EMBL/GenBank/DDBJ databases">
        <title>Genomic Encyclopedia of Type Strains, Phase IV (KMG-IV): sequencing the most valuable type-strain genomes for metagenomic binning, comparative biology and taxonomic classification.</title>
        <authorList>
            <person name="Goeker M."/>
        </authorList>
    </citation>
    <scope>NUCLEOTIDE SEQUENCE [LARGE SCALE GENOMIC DNA]</scope>
    <source>
        <strain evidence="2 3">DSM 22368</strain>
    </source>
</reference>
<keyword evidence="1" id="KW-0472">Membrane</keyword>
<evidence type="ECO:0000313" key="2">
    <source>
        <dbReference type="EMBL" id="MBB6520549.1"/>
    </source>
</evidence>
<dbReference type="Proteomes" id="UP000528457">
    <property type="component" value="Unassembled WGS sequence"/>
</dbReference>
<dbReference type="AlphaFoldDB" id="A0A7X0MW55"/>
<comment type="caution">
    <text evidence="2">The sequence shown here is derived from an EMBL/GenBank/DDBJ whole genome shotgun (WGS) entry which is preliminary data.</text>
</comment>
<feature type="transmembrane region" description="Helical" evidence="1">
    <location>
        <begin position="420"/>
        <end position="442"/>
    </location>
</feature>